<dbReference type="SMART" id="SM00822">
    <property type="entry name" value="PKS_KR"/>
    <property type="match status" value="1"/>
</dbReference>
<dbReference type="PRINTS" id="PR00081">
    <property type="entry name" value="GDHRDH"/>
</dbReference>
<comment type="caution">
    <text evidence="6">The sequence shown here is derived from an EMBL/GenBank/DDBJ whole genome shotgun (WGS) entry which is preliminary data.</text>
</comment>
<evidence type="ECO:0000259" key="5">
    <source>
        <dbReference type="SMART" id="SM00822"/>
    </source>
</evidence>
<dbReference type="PANTHER" id="PTHR44196">
    <property type="entry name" value="DEHYDROGENASE/REDUCTASE SDR FAMILY MEMBER 7B"/>
    <property type="match status" value="1"/>
</dbReference>
<reference evidence="6 7" key="1">
    <citation type="submission" date="2024-06" db="EMBL/GenBank/DDBJ databases">
        <title>Genomic Encyclopedia of Type Strains, Phase IV (KMG-IV): sequencing the most valuable type-strain genomes for metagenomic binning, comparative biology and taxonomic classification.</title>
        <authorList>
            <person name="Goeker M."/>
        </authorList>
    </citation>
    <scope>NUCLEOTIDE SEQUENCE [LARGE SCALE GENOMIC DNA]</scope>
    <source>
        <strain evidence="6 7">DSM 29288</strain>
    </source>
</reference>
<dbReference type="InterPro" id="IPR057326">
    <property type="entry name" value="KR_dom"/>
</dbReference>
<dbReference type="InterPro" id="IPR002347">
    <property type="entry name" value="SDR_fam"/>
</dbReference>
<dbReference type="SUPFAM" id="SSF51735">
    <property type="entry name" value="NAD(P)-binding Rossmann-fold domains"/>
    <property type="match status" value="1"/>
</dbReference>
<gene>
    <name evidence="6" type="ORF">ABID08_006275</name>
</gene>
<dbReference type="RefSeq" id="WP_425530735.1">
    <property type="nucleotide sequence ID" value="NZ_JABDXP010000003.1"/>
</dbReference>
<evidence type="ECO:0000313" key="7">
    <source>
        <dbReference type="Proteomes" id="UP001549077"/>
    </source>
</evidence>
<dbReference type="InterPro" id="IPR036291">
    <property type="entry name" value="NAD(P)-bd_dom_sf"/>
</dbReference>
<feature type="domain" description="Ketoreductase" evidence="5">
    <location>
        <begin position="32"/>
        <end position="215"/>
    </location>
</feature>
<feature type="region of interest" description="Disordered" evidence="4">
    <location>
        <begin position="1"/>
        <end position="25"/>
    </location>
</feature>
<evidence type="ECO:0000256" key="1">
    <source>
        <dbReference type="ARBA" id="ARBA00006484"/>
    </source>
</evidence>
<dbReference type="Pfam" id="PF00106">
    <property type="entry name" value="adh_short"/>
    <property type="match status" value="1"/>
</dbReference>
<dbReference type="PRINTS" id="PR00080">
    <property type="entry name" value="SDRFAMILY"/>
</dbReference>
<evidence type="ECO:0000313" key="6">
    <source>
        <dbReference type="EMBL" id="MET3758891.1"/>
    </source>
</evidence>
<comment type="similarity">
    <text evidence="1 3">Belongs to the short-chain dehydrogenases/reductases (SDR) family.</text>
</comment>
<evidence type="ECO:0000256" key="3">
    <source>
        <dbReference type="RuleBase" id="RU000363"/>
    </source>
</evidence>
<keyword evidence="7" id="KW-1185">Reference proteome</keyword>
<accession>A0ABV2MR58</accession>
<sequence>MRLSTHLGRKKLSRPKPQRRKKRGKTMNLEGKRVLITGGSSGIGFAIARAMLAKGARVVVTGRNSERLVQAVRDLQEKGLPVIGIQADVATPEGRFLSLDKAIEALGGLDVLVNNAGGVRAGRLEKTTEAEIRIMVEVDLVAPILLTQAALPHLRASGEGLVVNVTSGIALIGAPFYATYAAVKAGLSRFSEALRRELKGEGVGVLTLYPGATDTPMMQSSKAGPELGFTREPPEAVANALIEGIETNSLEVIRGGEARAKMIAANRDDPAAIDERFLTMKPALEEAVSDHSAL</sequence>
<proteinExistence type="inferred from homology"/>
<organism evidence="6 7">
    <name type="scientific">Rhizobium binae</name>
    <dbReference type="NCBI Taxonomy" id="1138190"/>
    <lineage>
        <taxon>Bacteria</taxon>
        <taxon>Pseudomonadati</taxon>
        <taxon>Pseudomonadota</taxon>
        <taxon>Alphaproteobacteria</taxon>
        <taxon>Hyphomicrobiales</taxon>
        <taxon>Rhizobiaceae</taxon>
        <taxon>Rhizobium/Agrobacterium group</taxon>
        <taxon>Rhizobium</taxon>
    </lineage>
</organism>
<dbReference type="CDD" id="cd05233">
    <property type="entry name" value="SDR_c"/>
    <property type="match status" value="1"/>
</dbReference>
<name>A0ABV2MR58_9HYPH</name>
<keyword evidence="2" id="KW-0560">Oxidoreductase</keyword>
<dbReference type="Gene3D" id="3.40.50.720">
    <property type="entry name" value="NAD(P)-binding Rossmann-like Domain"/>
    <property type="match status" value="1"/>
</dbReference>
<dbReference type="EMBL" id="JBEPMY010000039">
    <property type="protein sequence ID" value="MET3758891.1"/>
    <property type="molecule type" value="Genomic_DNA"/>
</dbReference>
<protein>
    <submittedName>
        <fullName evidence="6">Short-subunit dehydrogenase</fullName>
    </submittedName>
</protein>
<evidence type="ECO:0000256" key="2">
    <source>
        <dbReference type="ARBA" id="ARBA00023002"/>
    </source>
</evidence>
<evidence type="ECO:0000256" key="4">
    <source>
        <dbReference type="SAM" id="MobiDB-lite"/>
    </source>
</evidence>
<feature type="compositionally biased region" description="Basic residues" evidence="4">
    <location>
        <begin position="7"/>
        <end position="25"/>
    </location>
</feature>
<dbReference type="PANTHER" id="PTHR44196:SF1">
    <property type="entry name" value="DEHYDROGENASE_REDUCTASE SDR FAMILY MEMBER 7B"/>
    <property type="match status" value="1"/>
</dbReference>
<dbReference type="Proteomes" id="UP001549077">
    <property type="component" value="Unassembled WGS sequence"/>
</dbReference>